<dbReference type="SUPFAM" id="SSF69318">
    <property type="entry name" value="Integrin alpha N-terminal domain"/>
    <property type="match status" value="1"/>
</dbReference>
<dbReference type="InterPro" id="IPR013517">
    <property type="entry name" value="FG-GAP"/>
</dbReference>
<dbReference type="Pfam" id="PF01839">
    <property type="entry name" value="FG-GAP"/>
    <property type="match status" value="2"/>
</dbReference>
<dbReference type="GO" id="GO:0007229">
    <property type="term" value="P:integrin-mediated signaling pathway"/>
    <property type="evidence" value="ECO:0007669"/>
    <property type="project" value="TreeGrafter"/>
</dbReference>
<evidence type="ECO:0000256" key="3">
    <source>
        <dbReference type="ARBA" id="ARBA00023180"/>
    </source>
</evidence>
<dbReference type="GO" id="GO:0033627">
    <property type="term" value="P:cell adhesion mediated by integrin"/>
    <property type="evidence" value="ECO:0007669"/>
    <property type="project" value="TreeGrafter"/>
</dbReference>
<reference evidence="4 5" key="1">
    <citation type="journal article" date="2015" name="Microbiome">
        <title>Genomic resolution of linkages in carbon, nitrogen, and sulfur cycling among widespread estuary sediment bacteria.</title>
        <authorList>
            <person name="Baker B.J."/>
            <person name="Lazar C.S."/>
            <person name="Teske A.P."/>
            <person name="Dick G.J."/>
        </authorList>
    </citation>
    <scope>NUCLEOTIDE SEQUENCE [LARGE SCALE GENOMIC DNA]</scope>
    <source>
        <strain evidence="4">SM23_40</strain>
    </source>
</reference>
<comment type="caution">
    <text evidence="4">The sequence shown here is derived from an EMBL/GenBank/DDBJ whole genome shotgun (WGS) entry which is preliminary data.</text>
</comment>
<dbReference type="InterPro" id="IPR013519">
    <property type="entry name" value="Int_alpha_beta-p"/>
</dbReference>
<evidence type="ECO:0000256" key="2">
    <source>
        <dbReference type="ARBA" id="ARBA00022737"/>
    </source>
</evidence>
<name>A0A0S8GCB1_UNCT6</name>
<keyword evidence="1" id="KW-0732">Signal</keyword>
<dbReference type="InterPro" id="IPR028994">
    <property type="entry name" value="Integrin_alpha_N"/>
</dbReference>
<dbReference type="GO" id="GO:0008305">
    <property type="term" value="C:integrin complex"/>
    <property type="evidence" value="ECO:0007669"/>
    <property type="project" value="InterPro"/>
</dbReference>
<dbReference type="InterPro" id="IPR000413">
    <property type="entry name" value="Integrin_alpha"/>
</dbReference>
<dbReference type="PANTHER" id="PTHR23220">
    <property type="entry name" value="INTEGRIN ALPHA"/>
    <property type="match status" value="1"/>
</dbReference>
<dbReference type="GO" id="GO:0005178">
    <property type="term" value="F:integrin binding"/>
    <property type="evidence" value="ECO:0007669"/>
    <property type="project" value="TreeGrafter"/>
</dbReference>
<keyword evidence="2" id="KW-0677">Repeat</keyword>
<keyword evidence="3" id="KW-0325">Glycoprotein</keyword>
<evidence type="ECO:0008006" key="6">
    <source>
        <dbReference type="Google" id="ProtNLM"/>
    </source>
</evidence>
<dbReference type="PRINTS" id="PR01185">
    <property type="entry name" value="INTEGRINA"/>
</dbReference>
<dbReference type="GO" id="GO:0009897">
    <property type="term" value="C:external side of plasma membrane"/>
    <property type="evidence" value="ECO:0007669"/>
    <property type="project" value="TreeGrafter"/>
</dbReference>
<dbReference type="Gene3D" id="2.130.10.130">
    <property type="entry name" value="Integrin alpha, N-terminal"/>
    <property type="match status" value="2"/>
</dbReference>
<evidence type="ECO:0000256" key="1">
    <source>
        <dbReference type="ARBA" id="ARBA00022729"/>
    </source>
</evidence>
<proteinExistence type="predicted"/>
<evidence type="ECO:0000313" key="5">
    <source>
        <dbReference type="Proteomes" id="UP000051717"/>
    </source>
</evidence>
<accession>A0A0S8GCB1</accession>
<sequence length="220" mass="22892">MRIHNVVYISGLVFLVAVGSAIRAEVPELMLTLTNAIYGEEYGYRVANVGDMNGDGDPDLLVGALRPIYNGFGRGYLYFGGAAFDTLADVVFVSEEWNEYYASALAGAGDLNGDGYSDIIIGAPANNMGGKAYIYFGGPVVDSLPDVEIHGNGGSFAGNLAGCGDVNVDGYDDVVITAFDAGPGMTGEAYVYFGGSPMDTLVDLYLDPGGSHDAFGLGVC</sequence>
<dbReference type="GO" id="GO:0098609">
    <property type="term" value="P:cell-cell adhesion"/>
    <property type="evidence" value="ECO:0007669"/>
    <property type="project" value="TreeGrafter"/>
</dbReference>
<dbReference type="AlphaFoldDB" id="A0A0S8GCB1"/>
<dbReference type="GO" id="GO:0007160">
    <property type="term" value="P:cell-matrix adhesion"/>
    <property type="evidence" value="ECO:0007669"/>
    <property type="project" value="TreeGrafter"/>
</dbReference>
<evidence type="ECO:0000313" key="4">
    <source>
        <dbReference type="EMBL" id="KPK69274.1"/>
    </source>
</evidence>
<dbReference type="Proteomes" id="UP000051717">
    <property type="component" value="Unassembled WGS sequence"/>
</dbReference>
<gene>
    <name evidence="4" type="ORF">AMJ82_06050</name>
</gene>
<dbReference type="EMBL" id="LJUI01000042">
    <property type="protein sequence ID" value="KPK69274.1"/>
    <property type="molecule type" value="Genomic_DNA"/>
</dbReference>
<feature type="non-terminal residue" evidence="4">
    <location>
        <position position="220"/>
    </location>
</feature>
<organism evidence="4 5">
    <name type="scientific">candidate division TA06 bacterium SM23_40</name>
    <dbReference type="NCBI Taxonomy" id="1703774"/>
    <lineage>
        <taxon>Bacteria</taxon>
        <taxon>Bacteria division TA06</taxon>
    </lineage>
</organism>
<dbReference type="PANTHER" id="PTHR23220:SF122">
    <property type="entry name" value="INTEGRIN ALPHA-PS1"/>
    <property type="match status" value="1"/>
</dbReference>
<protein>
    <recommendedName>
        <fullName evidence="6">VCBS repeat-containing protein</fullName>
    </recommendedName>
</protein>
<dbReference type="SMART" id="SM00191">
    <property type="entry name" value="Int_alpha"/>
    <property type="match status" value="3"/>
</dbReference>